<dbReference type="GO" id="GO:0016829">
    <property type="term" value="F:lyase activity"/>
    <property type="evidence" value="ECO:0007669"/>
    <property type="project" value="UniProtKB-KW"/>
</dbReference>
<feature type="domain" description="Squalene cyclase N-terminal" evidence="6">
    <location>
        <begin position="18"/>
        <end position="282"/>
    </location>
</feature>
<dbReference type="InterPro" id="IPR032696">
    <property type="entry name" value="SQ_cyclase_C"/>
</dbReference>
<feature type="region of interest" description="Disordered" evidence="4">
    <location>
        <begin position="615"/>
        <end position="646"/>
    </location>
</feature>
<protein>
    <submittedName>
        <fullName evidence="7">Squalene--hopene cyclase</fullName>
        <ecNumber evidence="7">4.2.1.129</ecNumber>
    </submittedName>
</protein>
<feature type="domain" description="Squalene cyclase C-terminal" evidence="5">
    <location>
        <begin position="298"/>
        <end position="611"/>
    </location>
</feature>
<dbReference type="PANTHER" id="PTHR11764">
    <property type="entry name" value="TERPENE CYCLASE/MUTASE FAMILY MEMBER"/>
    <property type="match status" value="1"/>
</dbReference>
<dbReference type="InterPro" id="IPR018333">
    <property type="entry name" value="Squalene_cyclase"/>
</dbReference>
<dbReference type="AlphaFoldDB" id="A0A2P4UQN0"/>
<dbReference type="GO" id="GO:0016866">
    <property type="term" value="F:intramolecular transferase activity"/>
    <property type="evidence" value="ECO:0007669"/>
    <property type="project" value="InterPro"/>
</dbReference>
<evidence type="ECO:0000259" key="5">
    <source>
        <dbReference type="Pfam" id="PF13243"/>
    </source>
</evidence>
<proteinExistence type="inferred from homology"/>
<dbReference type="Pfam" id="PF13249">
    <property type="entry name" value="SQHop_cyclase_N"/>
    <property type="match status" value="1"/>
</dbReference>
<dbReference type="RefSeq" id="WP_168212063.1">
    <property type="nucleotide sequence ID" value="NZ_MTBP01000001.1"/>
</dbReference>
<gene>
    <name evidence="7" type="primary">shc_1</name>
    <name evidence="7" type="ORF">BTM25_17520</name>
</gene>
<evidence type="ECO:0000313" key="7">
    <source>
        <dbReference type="EMBL" id="POM27339.1"/>
    </source>
</evidence>
<dbReference type="PANTHER" id="PTHR11764:SF20">
    <property type="entry name" value="LANOSTEROL SYNTHASE"/>
    <property type="match status" value="1"/>
</dbReference>
<evidence type="ECO:0000256" key="3">
    <source>
        <dbReference type="ARBA" id="ARBA00022737"/>
    </source>
</evidence>
<keyword evidence="3" id="KW-0677">Repeat</keyword>
<name>A0A2P4UQN0_9ACTN</name>
<dbReference type="Gene3D" id="1.50.10.20">
    <property type="match status" value="2"/>
</dbReference>
<evidence type="ECO:0000256" key="1">
    <source>
        <dbReference type="ARBA" id="ARBA00004999"/>
    </source>
</evidence>
<dbReference type="GO" id="GO:0005811">
    <property type="term" value="C:lipid droplet"/>
    <property type="evidence" value="ECO:0007669"/>
    <property type="project" value="InterPro"/>
</dbReference>
<sequence length="646" mass="71233">MESFTEEERAERVAGALDRAVGVLLSRQSDDGHWDGGLDNKVSVDAHHLLAHTFLGLPEPPESREIRNWIRSQQTDEGGWPNFVGGPDEPSTSVMAYLALRVGGEQAEAPHMRVAARRIHQLGGPGACRASTRLWLALFGLWPWHDLKMLPPEIMLLPARGPIALDDFADWARHLVVPLAVITALRPARRTGLDLGEICDRPSRSRFRPRPVELYHASVPARIRRRSLLRARRWLLERQQTDGCWNGTHSATVYATIALHLLDGPGDRDAVGRAVTGLGAFVRPRGDGLSRVQFSHGPIWDTANTLLTLRAAGFGNDHPAVDRAHRWLLGQQTSAQGDWSRHRPDLAPGGWSFQIANRTGPDTDDTALVLRALDAGPSSNEQTLQAADRGYRWLAGMAWSDGGWGAFDTDARVRRVLRLPWHDARAVVDPPTADVTAHVIETLAAAGQDYAAPTKDGVRWLLDNQEPDGSWYGQWGCNYIYGTTGALCALTAANVPAGHPAVRQAVEWLHSRQNEDGGWGEDQRSYFYDVWHGRGRSTASQTGWAVHALITTGERGDRVKAGIDWLLRQQDASGAWHEAAYTGTGFPRDAPIRYGSYAQVFATLALAGYRRPAANPGAAQVSAPRQPARDRRLRNGFRIAQPDRKR</sequence>
<evidence type="ECO:0000256" key="4">
    <source>
        <dbReference type="SAM" id="MobiDB-lite"/>
    </source>
</evidence>
<reference evidence="7 8" key="1">
    <citation type="journal article" date="2017" name="Chemistry">
        <title>Isolation, Biosynthesis and Chemical Modifications of Rubterolones A-F: Rare Tropolone Alkaloids from Actinomadura sp. 5-2.</title>
        <authorList>
            <person name="Guo H."/>
            <person name="Benndorf R."/>
            <person name="Leichnitz D."/>
            <person name="Klassen J.L."/>
            <person name="Vollmers J."/>
            <person name="Gorls H."/>
            <person name="Steinacker M."/>
            <person name="Weigel C."/>
            <person name="Dahse H.M."/>
            <person name="Kaster A.K."/>
            <person name="de Beer Z.W."/>
            <person name="Poulsen M."/>
            <person name="Beemelmanns C."/>
        </authorList>
    </citation>
    <scope>NUCLEOTIDE SEQUENCE [LARGE SCALE GENOMIC DNA]</scope>
    <source>
        <strain evidence="7 8">5-2</strain>
    </source>
</reference>
<evidence type="ECO:0000256" key="2">
    <source>
        <dbReference type="ARBA" id="ARBA00009755"/>
    </source>
</evidence>
<organism evidence="7 8">
    <name type="scientific">Actinomadura rubteroloni</name>
    <dbReference type="NCBI Taxonomy" id="1926885"/>
    <lineage>
        <taxon>Bacteria</taxon>
        <taxon>Bacillati</taxon>
        <taxon>Actinomycetota</taxon>
        <taxon>Actinomycetes</taxon>
        <taxon>Streptosporangiales</taxon>
        <taxon>Thermomonosporaceae</taxon>
        <taxon>Actinomadura</taxon>
    </lineage>
</organism>
<dbReference type="SUPFAM" id="SSF48239">
    <property type="entry name" value="Terpenoid cyclases/Protein prenyltransferases"/>
    <property type="match status" value="2"/>
</dbReference>
<evidence type="ECO:0000259" key="6">
    <source>
        <dbReference type="Pfam" id="PF13249"/>
    </source>
</evidence>
<accession>A0A2P4UQN0</accession>
<dbReference type="SFLD" id="SFLDG01016">
    <property type="entry name" value="Prenyltransferase_Like_2"/>
    <property type="match status" value="1"/>
</dbReference>
<keyword evidence="8" id="KW-1185">Reference proteome</keyword>
<evidence type="ECO:0000313" key="8">
    <source>
        <dbReference type="Proteomes" id="UP000242367"/>
    </source>
</evidence>
<keyword evidence="7" id="KW-0456">Lyase</keyword>
<dbReference type="EMBL" id="MTBP01000001">
    <property type="protein sequence ID" value="POM27339.1"/>
    <property type="molecule type" value="Genomic_DNA"/>
</dbReference>
<dbReference type="UniPathway" id="UPA00337"/>
<dbReference type="EC" id="4.2.1.129" evidence="7"/>
<comment type="caution">
    <text evidence="7">The sequence shown here is derived from an EMBL/GenBank/DDBJ whole genome shotgun (WGS) entry which is preliminary data.</text>
</comment>
<comment type="pathway">
    <text evidence="1">Secondary metabolite biosynthesis; hopanoid biosynthesis.</text>
</comment>
<dbReference type="Proteomes" id="UP000242367">
    <property type="component" value="Unassembled WGS sequence"/>
</dbReference>
<dbReference type="Pfam" id="PF13243">
    <property type="entry name" value="SQHop_cyclase_C"/>
    <property type="match status" value="1"/>
</dbReference>
<dbReference type="InterPro" id="IPR008930">
    <property type="entry name" value="Terpenoid_cyclase/PrenylTrfase"/>
</dbReference>
<dbReference type="GO" id="GO:0016104">
    <property type="term" value="P:triterpenoid biosynthetic process"/>
    <property type="evidence" value="ECO:0007669"/>
    <property type="project" value="InterPro"/>
</dbReference>
<comment type="similarity">
    <text evidence="2">Belongs to the terpene cyclase/mutase family.</text>
</comment>
<dbReference type="InterPro" id="IPR032697">
    <property type="entry name" value="SQ_cyclase_N"/>
</dbReference>